<dbReference type="AlphaFoldDB" id="A0AAW0EF88"/>
<organism evidence="2 3">
    <name type="scientific">Favolaschia claudopus</name>
    <dbReference type="NCBI Taxonomy" id="2862362"/>
    <lineage>
        <taxon>Eukaryota</taxon>
        <taxon>Fungi</taxon>
        <taxon>Dikarya</taxon>
        <taxon>Basidiomycota</taxon>
        <taxon>Agaricomycotina</taxon>
        <taxon>Agaricomycetes</taxon>
        <taxon>Agaricomycetidae</taxon>
        <taxon>Agaricales</taxon>
        <taxon>Marasmiineae</taxon>
        <taxon>Mycenaceae</taxon>
        <taxon>Favolaschia</taxon>
    </lineage>
</organism>
<feature type="region of interest" description="Disordered" evidence="1">
    <location>
        <begin position="120"/>
        <end position="157"/>
    </location>
</feature>
<dbReference type="Proteomes" id="UP001362999">
    <property type="component" value="Unassembled WGS sequence"/>
</dbReference>
<reference evidence="2 3" key="1">
    <citation type="journal article" date="2024" name="J Genomics">
        <title>Draft genome sequencing and assembly of Favolaschia claudopus CIRM-BRFM 2984 isolated from oak limbs.</title>
        <authorList>
            <person name="Navarro D."/>
            <person name="Drula E."/>
            <person name="Chaduli D."/>
            <person name="Cazenave R."/>
            <person name="Ahrendt S."/>
            <person name="Wang J."/>
            <person name="Lipzen A."/>
            <person name="Daum C."/>
            <person name="Barry K."/>
            <person name="Grigoriev I.V."/>
            <person name="Favel A."/>
            <person name="Rosso M.N."/>
            <person name="Martin F."/>
        </authorList>
    </citation>
    <scope>NUCLEOTIDE SEQUENCE [LARGE SCALE GENOMIC DNA]</scope>
    <source>
        <strain evidence="2 3">CIRM-BRFM 2984</strain>
    </source>
</reference>
<gene>
    <name evidence="2" type="ORF">R3P38DRAFT_2834347</name>
</gene>
<name>A0AAW0EF88_9AGAR</name>
<proteinExistence type="predicted"/>
<protein>
    <submittedName>
        <fullName evidence="2">Uncharacterized protein</fullName>
    </submittedName>
</protein>
<evidence type="ECO:0000313" key="2">
    <source>
        <dbReference type="EMBL" id="KAK7062267.1"/>
    </source>
</evidence>
<dbReference type="EMBL" id="JAWWNJ010000002">
    <property type="protein sequence ID" value="KAK7062267.1"/>
    <property type="molecule type" value="Genomic_DNA"/>
</dbReference>
<sequence length="157" mass="17021">MPPRTQPKIYQLLIKSHKLTILLTIQPTTSVSALKSQVLAALASNLEPDVPVPSSISDFELCKGVRKDRGKLTGEFVLLEDTKQSVRDAGVANWEALFLRFRDAESGDLLPVEFTPFEDDEEGVTAQFESTPAPASGSAAVEPSSSTSRGKRKAHPD</sequence>
<evidence type="ECO:0000256" key="1">
    <source>
        <dbReference type="SAM" id="MobiDB-lite"/>
    </source>
</evidence>
<comment type="caution">
    <text evidence="2">The sequence shown here is derived from an EMBL/GenBank/DDBJ whole genome shotgun (WGS) entry which is preliminary data.</text>
</comment>
<evidence type="ECO:0000313" key="3">
    <source>
        <dbReference type="Proteomes" id="UP001362999"/>
    </source>
</evidence>
<keyword evidence="3" id="KW-1185">Reference proteome</keyword>
<accession>A0AAW0EF88</accession>